<feature type="region of interest" description="Disordered" evidence="3">
    <location>
        <begin position="336"/>
        <end position="371"/>
    </location>
</feature>
<dbReference type="AlphaFoldDB" id="K8ES10"/>
<evidence type="ECO:0000256" key="3">
    <source>
        <dbReference type="SAM" id="MobiDB-lite"/>
    </source>
</evidence>
<dbReference type="STRING" id="41875.K8ES10"/>
<proteinExistence type="predicted"/>
<dbReference type="GO" id="GO:0006357">
    <property type="term" value="P:regulation of transcription by RNA polymerase II"/>
    <property type="evidence" value="ECO:0007669"/>
    <property type="project" value="TreeGrafter"/>
</dbReference>
<feature type="compositionally biased region" description="Low complexity" evidence="3">
    <location>
        <begin position="222"/>
        <end position="237"/>
    </location>
</feature>
<dbReference type="GO" id="GO:0017053">
    <property type="term" value="C:transcription repressor complex"/>
    <property type="evidence" value="ECO:0007669"/>
    <property type="project" value="InterPro"/>
</dbReference>
<dbReference type="Pfam" id="PF06584">
    <property type="entry name" value="DIRP"/>
    <property type="match status" value="1"/>
</dbReference>
<accession>K8ES10</accession>
<protein>
    <recommendedName>
        <fullName evidence="4">DIRP domain-containing protein</fullName>
    </recommendedName>
</protein>
<dbReference type="GO" id="GO:0051726">
    <property type="term" value="P:regulation of cell cycle"/>
    <property type="evidence" value="ECO:0007669"/>
    <property type="project" value="TreeGrafter"/>
</dbReference>
<dbReference type="GO" id="GO:0005654">
    <property type="term" value="C:nucleoplasm"/>
    <property type="evidence" value="ECO:0007669"/>
    <property type="project" value="TreeGrafter"/>
</dbReference>
<dbReference type="GO" id="GO:0003677">
    <property type="term" value="F:DNA binding"/>
    <property type="evidence" value="ECO:0007669"/>
    <property type="project" value="TreeGrafter"/>
</dbReference>
<feature type="compositionally biased region" description="Basic and acidic residues" evidence="3">
    <location>
        <begin position="192"/>
        <end position="213"/>
    </location>
</feature>
<feature type="region of interest" description="Disordered" evidence="3">
    <location>
        <begin position="132"/>
        <end position="240"/>
    </location>
</feature>
<feature type="compositionally biased region" description="Basic residues" evidence="3">
    <location>
        <begin position="181"/>
        <end position="191"/>
    </location>
</feature>
<dbReference type="EMBL" id="FO082277">
    <property type="protein sequence ID" value="CCO15210.1"/>
    <property type="molecule type" value="Genomic_DNA"/>
</dbReference>
<evidence type="ECO:0000256" key="2">
    <source>
        <dbReference type="ARBA" id="ARBA00023242"/>
    </source>
</evidence>
<keyword evidence="2" id="KW-0539">Nucleus</keyword>
<dbReference type="SMART" id="SM01135">
    <property type="entry name" value="DIRP"/>
    <property type="match status" value="1"/>
</dbReference>
<feature type="compositionally biased region" description="Basic and acidic residues" evidence="3">
    <location>
        <begin position="132"/>
        <end position="149"/>
    </location>
</feature>
<dbReference type="eggNOG" id="KOG1019">
    <property type="taxonomic scope" value="Eukaryota"/>
</dbReference>
<evidence type="ECO:0000256" key="1">
    <source>
        <dbReference type="ARBA" id="ARBA00004123"/>
    </source>
</evidence>
<dbReference type="OrthoDB" id="514322at2759"/>
<dbReference type="GeneID" id="19017293"/>
<feature type="domain" description="DIRP" evidence="4">
    <location>
        <begin position="478"/>
        <end position="595"/>
    </location>
</feature>
<dbReference type="KEGG" id="bpg:Bathy02g01790"/>
<feature type="compositionally biased region" description="Pro residues" evidence="3">
    <location>
        <begin position="1"/>
        <end position="10"/>
    </location>
</feature>
<dbReference type="GO" id="GO:0006351">
    <property type="term" value="P:DNA-templated transcription"/>
    <property type="evidence" value="ECO:0007669"/>
    <property type="project" value="InterPro"/>
</dbReference>
<feature type="region of interest" description="Disordered" evidence="3">
    <location>
        <begin position="720"/>
        <end position="760"/>
    </location>
</feature>
<dbReference type="RefSeq" id="XP_007514970.1">
    <property type="nucleotide sequence ID" value="XM_007514908.1"/>
</dbReference>
<dbReference type="PANTHER" id="PTHR21689:SF2">
    <property type="entry name" value="PROTEIN LIN-9 HOMOLOG"/>
    <property type="match status" value="1"/>
</dbReference>
<dbReference type="Proteomes" id="UP000198341">
    <property type="component" value="Chromosome 2"/>
</dbReference>
<comment type="subcellular location">
    <subcellularLocation>
        <location evidence="1">Nucleus</location>
    </subcellularLocation>
</comment>
<sequence>MGKPPLPPPSSTNKRKKNNNNNYHSHELDAQTTVLGIVSQSPLGPRWNEEECVAFFNGLKEERDGFENTYSEHIPNFDSIAAKTGRSVKECVNMYDKNQAFLSLPDGVASAAALHALTRDYFDNLEKAAKEKAARNKSAREWSTSRDDTSDGNGNGKSSQKEQNMAAFIAGATSGNSTKPSPKRLPKKGKRTPRENKLPLDAHKLTGKDKKDAQLAARNLVSLSPKPSGKRSSPSMSTGNAMTLPAFGAENKRKLIDNGGFESDEEYQDTSPAVKQTQESHKYNGEEENVDGGANANNSNEQEMNHGEDDPFADVGGALDGLMTLADAATPLKKFNAKAPKKASSNGDRPKKANSGGGSQQGGKNIVSPARKRLKLEGQKTEEDLRLEHQKAMVAFGKQKLEQAVAAKYKTRRSRSLKGGLFLLDRRAKLAKQAGYTFALSPPPPLPPPGIPRDHPLAEMAARSGNERTRKWALAEWFMPGTDEDWFARNDFKRFAKHCDINETAWSKQSRKKWRDVRKSLGKVRRLSIPFLRDERIRLEYHRNAARAKVEANLKGKMLSKEEIEKLAAPNDTAELIPIPEPFIVGQRVLAKHPLAKRAYVGSVLTVSKLNIRVQFDDPQLGSELIKDIDVMRLGPEYEEALRVLNEHAAVADALGRDEDRKMGLIFSKAKRRATGEEKGSELAFMGKQFSLEDGVLSRENYGQVVLPVVKKEEPLSQATVEQVPIPPAEQRTPTRSSVRGQGGGDNAVHTTPTRSRRGAMVKDEQIENNNGFANIAASQELSQQPGGSAYAYDEARRRAEEKKFRELIEKIRASHKKKDTVALRTALRKFRDEFGYERGVYEGDLIGDAPINIKTGLQQQGVKKEEKKSTTQKDANEKAYLDDLVEDAFLVARDTASRSVKLASQLRDVFSETLKPKKKTSTGFGSKLLSESSKFERENAETLAQSACEMWRALRAFCDSGYEHSSLADAVCTRALEQVKNKSKENNELYEQLSAQMKRFTSVASVVKV</sequence>
<evidence type="ECO:0000313" key="6">
    <source>
        <dbReference type="Proteomes" id="UP000198341"/>
    </source>
</evidence>
<evidence type="ECO:0000313" key="5">
    <source>
        <dbReference type="EMBL" id="CCO15210.1"/>
    </source>
</evidence>
<evidence type="ECO:0000259" key="4">
    <source>
        <dbReference type="SMART" id="SM01135"/>
    </source>
</evidence>
<gene>
    <name evidence="5" type="ORF">Bathy02g01790</name>
</gene>
<feature type="region of interest" description="Disordered" evidence="3">
    <location>
        <begin position="1"/>
        <end position="28"/>
    </location>
</feature>
<keyword evidence="6" id="KW-1185">Reference proteome</keyword>
<dbReference type="InterPro" id="IPR033471">
    <property type="entry name" value="DIRP"/>
</dbReference>
<dbReference type="InterPro" id="IPR010561">
    <property type="entry name" value="LIN-9/ALY1"/>
</dbReference>
<name>K8ES10_9CHLO</name>
<organism evidence="5 6">
    <name type="scientific">Bathycoccus prasinos</name>
    <dbReference type="NCBI Taxonomy" id="41875"/>
    <lineage>
        <taxon>Eukaryota</taxon>
        <taxon>Viridiplantae</taxon>
        <taxon>Chlorophyta</taxon>
        <taxon>Mamiellophyceae</taxon>
        <taxon>Mamiellales</taxon>
        <taxon>Bathycoccaceae</taxon>
        <taxon>Bathycoccus</taxon>
    </lineage>
</organism>
<feature type="region of interest" description="Disordered" evidence="3">
    <location>
        <begin position="260"/>
        <end position="315"/>
    </location>
</feature>
<dbReference type="PANTHER" id="PTHR21689">
    <property type="entry name" value="LIN-9"/>
    <property type="match status" value="1"/>
</dbReference>
<reference evidence="5 6" key="1">
    <citation type="submission" date="2011-10" db="EMBL/GenBank/DDBJ databases">
        <authorList>
            <person name="Genoscope - CEA"/>
        </authorList>
    </citation>
    <scope>NUCLEOTIDE SEQUENCE [LARGE SCALE GENOMIC DNA]</scope>
    <source>
        <strain evidence="5 6">RCC 1105</strain>
    </source>
</reference>